<dbReference type="Proteomes" id="UP000640583">
    <property type="component" value="Unassembled WGS sequence"/>
</dbReference>
<dbReference type="RefSeq" id="WP_228849372.1">
    <property type="nucleotide sequence ID" value="NZ_JADCKQ010000010.1"/>
</dbReference>
<dbReference type="GO" id="GO:0009236">
    <property type="term" value="P:cobalamin biosynthetic process"/>
    <property type="evidence" value="ECO:0007669"/>
    <property type="project" value="UniProtKB-UniRule"/>
</dbReference>
<organism evidence="17 18">
    <name type="scientific">Halocynthiibacter styelae</name>
    <dbReference type="NCBI Taxonomy" id="2761955"/>
    <lineage>
        <taxon>Bacteria</taxon>
        <taxon>Pseudomonadati</taxon>
        <taxon>Pseudomonadota</taxon>
        <taxon>Alphaproteobacteria</taxon>
        <taxon>Rhodobacterales</taxon>
        <taxon>Paracoccaceae</taxon>
        <taxon>Halocynthiibacter</taxon>
    </lineage>
</organism>
<sequence length="179" mass="19517">MTTEFTHLPHLTFVLGGAASGKSRFAEGLAEAWSDKHLYIATAQAFDDEMQVKITRHQDRRGTGWHTIEAPLDVPSALTQVQAGEIVLFDCASLWLSNHMFAENEIEAETDKLVRALQNCPAPVIIVSNEVGQGVVPENALARRFRQLQGEVNQALAATSDTVVFVTAGLPQILKGQLP</sequence>
<evidence type="ECO:0000256" key="2">
    <source>
        <dbReference type="ARBA" id="ARBA00000711"/>
    </source>
</evidence>
<comment type="similarity">
    <text evidence="7 14">Belongs to the CobU/CobP family.</text>
</comment>
<dbReference type="GO" id="GO:0005524">
    <property type="term" value="F:ATP binding"/>
    <property type="evidence" value="ECO:0007669"/>
    <property type="project" value="UniProtKB-UniRule"/>
</dbReference>
<name>A0A8J7J6W6_9RHOB</name>
<evidence type="ECO:0000256" key="6">
    <source>
        <dbReference type="ARBA" id="ARBA00005159"/>
    </source>
</evidence>
<feature type="binding site" evidence="16">
    <location>
        <position position="90"/>
    </location>
    <ligand>
        <name>GTP</name>
        <dbReference type="ChEBI" id="CHEBI:37565"/>
    </ligand>
</feature>
<dbReference type="SUPFAM" id="SSF52540">
    <property type="entry name" value="P-loop containing nucleoside triphosphate hydrolases"/>
    <property type="match status" value="1"/>
</dbReference>
<reference evidence="17" key="1">
    <citation type="submission" date="2020-10" db="EMBL/GenBank/DDBJ databases">
        <title>Paenihalocynthiibacter styelae gen. nov., sp. nov., isolated from stalked sea squirt Styela clava.</title>
        <authorList>
            <person name="Kim Y.-O."/>
            <person name="Yoon J.-H."/>
        </authorList>
    </citation>
    <scope>NUCLEOTIDE SEQUENCE</scope>
    <source>
        <strain evidence="17">MYP1-1</strain>
    </source>
</reference>
<comment type="pathway">
    <text evidence="6 14">Cofactor biosynthesis; adenosylcobalamin biosynthesis; adenosylcobalamin from cob(II)yrinate a,c-diamide: step 5/7.</text>
</comment>
<dbReference type="GO" id="GO:0005525">
    <property type="term" value="F:GTP binding"/>
    <property type="evidence" value="ECO:0007669"/>
    <property type="project" value="UniProtKB-UniRule"/>
</dbReference>
<evidence type="ECO:0000256" key="15">
    <source>
        <dbReference type="PIRSR" id="PIRSR006135-1"/>
    </source>
</evidence>
<dbReference type="PIRSF" id="PIRSF006135">
    <property type="entry name" value="CobU"/>
    <property type="match status" value="1"/>
</dbReference>
<evidence type="ECO:0000313" key="17">
    <source>
        <dbReference type="EMBL" id="MBI1494625.1"/>
    </source>
</evidence>
<evidence type="ECO:0000313" key="18">
    <source>
        <dbReference type="Proteomes" id="UP000640583"/>
    </source>
</evidence>
<protein>
    <recommendedName>
        <fullName evidence="14">Bifunctional adenosylcobalamin biosynthesis protein</fullName>
        <ecNumber evidence="14">2.7.1.156</ecNumber>
        <ecNumber evidence="14">2.7.7.62</ecNumber>
    </recommendedName>
</protein>
<dbReference type="InterPro" id="IPR027417">
    <property type="entry name" value="P-loop_NTPase"/>
</dbReference>
<evidence type="ECO:0000256" key="11">
    <source>
        <dbReference type="ARBA" id="ARBA00022777"/>
    </source>
</evidence>
<comment type="pathway">
    <text evidence="5 14">Cofactor biosynthesis; adenosylcobalamin biosynthesis; adenosylcobalamin from cob(II)yrinate a,c-diamide: step 6/7.</text>
</comment>
<dbReference type="Pfam" id="PF02283">
    <property type="entry name" value="CobU"/>
    <property type="match status" value="1"/>
</dbReference>
<feature type="binding site" evidence="16">
    <location>
        <position position="69"/>
    </location>
    <ligand>
        <name>GTP</name>
        <dbReference type="ChEBI" id="CHEBI:37565"/>
    </ligand>
</feature>
<dbReference type="PANTHER" id="PTHR34848">
    <property type="match status" value="1"/>
</dbReference>
<evidence type="ECO:0000256" key="7">
    <source>
        <dbReference type="ARBA" id="ARBA00007490"/>
    </source>
</evidence>
<comment type="function">
    <text evidence="4 14">Catalyzes ATP-dependent phosphorylation of adenosylcobinamide and addition of GMP to adenosylcobinamide phosphate.</text>
</comment>
<evidence type="ECO:0000256" key="9">
    <source>
        <dbReference type="ARBA" id="ARBA00022679"/>
    </source>
</evidence>
<dbReference type="CDD" id="cd00544">
    <property type="entry name" value="CobU"/>
    <property type="match status" value="1"/>
</dbReference>
<dbReference type="GO" id="GO:0043752">
    <property type="term" value="F:adenosylcobinamide kinase activity"/>
    <property type="evidence" value="ECO:0007669"/>
    <property type="project" value="UniProtKB-EC"/>
</dbReference>
<comment type="catalytic activity">
    <reaction evidence="2 14">
        <text>adenosylcob(III)inamide phosphate + GTP + H(+) = adenosylcob(III)inamide-GDP + diphosphate</text>
        <dbReference type="Rhea" id="RHEA:22712"/>
        <dbReference type="ChEBI" id="CHEBI:15378"/>
        <dbReference type="ChEBI" id="CHEBI:33019"/>
        <dbReference type="ChEBI" id="CHEBI:37565"/>
        <dbReference type="ChEBI" id="CHEBI:58502"/>
        <dbReference type="ChEBI" id="CHEBI:60487"/>
        <dbReference type="EC" id="2.7.7.62"/>
    </reaction>
</comment>
<keyword evidence="8 14" id="KW-0169">Cobalamin biosynthesis</keyword>
<evidence type="ECO:0000256" key="4">
    <source>
        <dbReference type="ARBA" id="ARBA00003889"/>
    </source>
</evidence>
<comment type="catalytic activity">
    <reaction evidence="3">
        <text>adenosylcob(III)inamide + GTP = adenosylcob(III)inamide phosphate + GDP + H(+)</text>
        <dbReference type="Rhea" id="RHEA:15765"/>
        <dbReference type="ChEBI" id="CHEBI:2480"/>
        <dbReference type="ChEBI" id="CHEBI:15378"/>
        <dbReference type="ChEBI" id="CHEBI:37565"/>
        <dbReference type="ChEBI" id="CHEBI:58189"/>
        <dbReference type="ChEBI" id="CHEBI:58502"/>
        <dbReference type="EC" id="2.7.1.156"/>
    </reaction>
</comment>
<evidence type="ECO:0000256" key="3">
    <source>
        <dbReference type="ARBA" id="ARBA00001522"/>
    </source>
</evidence>
<keyword evidence="10 14" id="KW-0547">Nucleotide-binding</keyword>
<feature type="active site" description="GMP-histidine intermediate" evidence="15">
    <location>
        <position position="57"/>
    </location>
</feature>
<dbReference type="AlphaFoldDB" id="A0A8J7J6W6"/>
<comment type="catalytic activity">
    <reaction evidence="1 14">
        <text>adenosylcob(III)inamide + ATP = adenosylcob(III)inamide phosphate + ADP + H(+)</text>
        <dbReference type="Rhea" id="RHEA:15769"/>
        <dbReference type="ChEBI" id="CHEBI:2480"/>
        <dbReference type="ChEBI" id="CHEBI:15378"/>
        <dbReference type="ChEBI" id="CHEBI:30616"/>
        <dbReference type="ChEBI" id="CHEBI:58502"/>
        <dbReference type="ChEBI" id="CHEBI:456216"/>
        <dbReference type="EC" id="2.7.1.156"/>
    </reaction>
</comment>
<keyword evidence="13 14" id="KW-0342">GTP-binding</keyword>
<evidence type="ECO:0000256" key="13">
    <source>
        <dbReference type="ARBA" id="ARBA00023134"/>
    </source>
</evidence>
<dbReference type="EC" id="2.7.7.62" evidence="14"/>
<dbReference type="EMBL" id="JADCKQ010000010">
    <property type="protein sequence ID" value="MBI1494625.1"/>
    <property type="molecule type" value="Genomic_DNA"/>
</dbReference>
<dbReference type="UniPathway" id="UPA00148">
    <property type="reaction ID" value="UER00236"/>
</dbReference>
<dbReference type="GO" id="GO:0008820">
    <property type="term" value="F:cobinamide phosphate guanylyltransferase activity"/>
    <property type="evidence" value="ECO:0007669"/>
    <property type="project" value="UniProtKB-UniRule"/>
</dbReference>
<evidence type="ECO:0000256" key="12">
    <source>
        <dbReference type="ARBA" id="ARBA00022840"/>
    </source>
</evidence>
<evidence type="ECO:0000256" key="8">
    <source>
        <dbReference type="ARBA" id="ARBA00022573"/>
    </source>
</evidence>
<comment type="caution">
    <text evidence="17">The sequence shown here is derived from an EMBL/GenBank/DDBJ whole genome shotgun (WGS) entry which is preliminary data.</text>
</comment>
<keyword evidence="9 14" id="KW-0808">Transferase</keyword>
<evidence type="ECO:0000256" key="5">
    <source>
        <dbReference type="ARBA" id="ARBA00004692"/>
    </source>
</evidence>
<dbReference type="InterPro" id="IPR003203">
    <property type="entry name" value="CobU/CobP"/>
</dbReference>
<feature type="binding site" evidence="16">
    <location>
        <begin position="41"/>
        <end position="43"/>
    </location>
    <ligand>
        <name>GTP</name>
        <dbReference type="ChEBI" id="CHEBI:37565"/>
    </ligand>
</feature>
<keyword evidence="11 14" id="KW-0418">Kinase</keyword>
<keyword evidence="18" id="KW-1185">Reference proteome</keyword>
<dbReference type="NCBIfam" id="NF004469">
    <property type="entry name" value="PRK05800.1"/>
    <property type="match status" value="1"/>
</dbReference>
<dbReference type="PANTHER" id="PTHR34848:SF1">
    <property type="entry name" value="BIFUNCTIONAL ADENOSYLCOBALAMIN BIOSYNTHESIS PROTEIN COBU"/>
    <property type="match status" value="1"/>
</dbReference>
<dbReference type="EC" id="2.7.1.156" evidence="14"/>
<accession>A0A8J7J6W6</accession>
<dbReference type="Gene3D" id="3.40.50.300">
    <property type="entry name" value="P-loop containing nucleotide triphosphate hydrolases"/>
    <property type="match status" value="1"/>
</dbReference>
<gene>
    <name evidence="17" type="primary">cobU</name>
    <name evidence="17" type="ORF">H1D41_13345</name>
</gene>
<evidence type="ECO:0000256" key="14">
    <source>
        <dbReference type="PIRNR" id="PIRNR006135"/>
    </source>
</evidence>
<feature type="binding site" evidence="16">
    <location>
        <begin position="16"/>
        <end position="23"/>
    </location>
    <ligand>
        <name>GTP</name>
        <dbReference type="ChEBI" id="CHEBI:37565"/>
    </ligand>
</feature>
<keyword evidence="17" id="KW-0548">Nucleotidyltransferase</keyword>
<keyword evidence="12 14" id="KW-0067">ATP-binding</keyword>
<evidence type="ECO:0000256" key="10">
    <source>
        <dbReference type="ARBA" id="ARBA00022741"/>
    </source>
</evidence>
<evidence type="ECO:0000256" key="16">
    <source>
        <dbReference type="PIRSR" id="PIRSR006135-2"/>
    </source>
</evidence>
<proteinExistence type="inferred from homology"/>
<evidence type="ECO:0000256" key="1">
    <source>
        <dbReference type="ARBA" id="ARBA00000312"/>
    </source>
</evidence>